<dbReference type="EC" id="2.1.1.100" evidence="3 10"/>
<evidence type="ECO:0000256" key="3">
    <source>
        <dbReference type="ARBA" id="ARBA00012151"/>
    </source>
</evidence>
<comment type="similarity">
    <text evidence="2 10">Belongs to the class VI-like SAM-binding methyltransferase superfamily. Isoprenylcysteine carboxyl methyltransferase family.</text>
</comment>
<keyword evidence="6 10" id="KW-0949">S-adenosyl-L-methionine</keyword>
<dbReference type="Proteomes" id="UP000268321">
    <property type="component" value="Unassembled WGS sequence"/>
</dbReference>
<keyword evidence="8 10" id="KW-1133">Transmembrane helix</keyword>
<dbReference type="EMBL" id="ML004428">
    <property type="protein sequence ID" value="RKP33097.1"/>
    <property type="molecule type" value="Genomic_DNA"/>
</dbReference>
<accession>A0A4P9ZIT5</accession>
<dbReference type="PANTHER" id="PTHR12714:SF9">
    <property type="entry name" value="PROTEIN-S-ISOPRENYLCYSTEINE O-METHYLTRANSFERASE"/>
    <property type="match status" value="1"/>
</dbReference>
<keyword evidence="5" id="KW-0808">Transferase</keyword>
<keyword evidence="4 10" id="KW-0489">Methyltransferase</keyword>
<evidence type="ECO:0000256" key="7">
    <source>
        <dbReference type="ARBA" id="ARBA00022692"/>
    </source>
</evidence>
<keyword evidence="10" id="KW-0256">Endoplasmic reticulum</keyword>
<keyword evidence="9 10" id="KW-0472">Membrane</keyword>
<feature type="transmembrane region" description="Helical" evidence="10">
    <location>
        <begin position="48"/>
        <end position="67"/>
    </location>
</feature>
<feature type="transmembrane region" description="Helical" evidence="10">
    <location>
        <begin position="87"/>
        <end position="107"/>
    </location>
</feature>
<name>A0A4P9ZIT5_9ASCO</name>
<dbReference type="GO" id="GO:0005789">
    <property type="term" value="C:endoplasmic reticulum membrane"/>
    <property type="evidence" value="ECO:0007669"/>
    <property type="project" value="UniProtKB-SubCell"/>
</dbReference>
<evidence type="ECO:0000313" key="12">
    <source>
        <dbReference type="Proteomes" id="UP000268321"/>
    </source>
</evidence>
<keyword evidence="7 10" id="KW-0812">Transmembrane</keyword>
<evidence type="ECO:0000256" key="1">
    <source>
        <dbReference type="ARBA" id="ARBA00004141"/>
    </source>
</evidence>
<evidence type="ECO:0000256" key="8">
    <source>
        <dbReference type="ARBA" id="ARBA00022989"/>
    </source>
</evidence>
<evidence type="ECO:0000256" key="9">
    <source>
        <dbReference type="ARBA" id="ARBA00023136"/>
    </source>
</evidence>
<feature type="transmembrane region" description="Helical" evidence="10">
    <location>
        <begin position="114"/>
        <end position="132"/>
    </location>
</feature>
<keyword evidence="12" id="KW-1185">Reference proteome</keyword>
<dbReference type="GO" id="GO:0032259">
    <property type="term" value="P:methylation"/>
    <property type="evidence" value="ECO:0007669"/>
    <property type="project" value="UniProtKB-KW"/>
</dbReference>
<dbReference type="OrthoDB" id="422086at2759"/>
<proteinExistence type="inferred from homology"/>
<dbReference type="PROSITE" id="PS51564">
    <property type="entry name" value="SAM_ICMT"/>
    <property type="match status" value="1"/>
</dbReference>
<sequence>MGKYSNYNPLKVRLHVVALKALQLGVVGTVSATTLLTSLDINSVTFRIATHTLFNCIFHFLEFLVTALCNCEEVDDDSFILTDPELFYVYIAAVLEAATKSLSFPYLPKLTFTWFALGLVTVVLGQFCRSLAMYTAGASFHHHIQREASEKRPLVTRGIYSVMRHPSYFGYFWWFVGSQVLLQNPVVGFLGAYKLIKFFKDRISYEEEFLVAFFGPEYVEYRRNTSTKIPFIP</sequence>
<evidence type="ECO:0000256" key="5">
    <source>
        <dbReference type="ARBA" id="ARBA00022679"/>
    </source>
</evidence>
<dbReference type="Pfam" id="PF04140">
    <property type="entry name" value="ICMT"/>
    <property type="match status" value="1"/>
</dbReference>
<organism evidence="11 12">
    <name type="scientific">Metschnikowia bicuspidata</name>
    <dbReference type="NCBI Taxonomy" id="27322"/>
    <lineage>
        <taxon>Eukaryota</taxon>
        <taxon>Fungi</taxon>
        <taxon>Dikarya</taxon>
        <taxon>Ascomycota</taxon>
        <taxon>Saccharomycotina</taxon>
        <taxon>Pichiomycetes</taxon>
        <taxon>Metschnikowiaceae</taxon>
        <taxon>Metschnikowia</taxon>
    </lineage>
</organism>
<evidence type="ECO:0000256" key="4">
    <source>
        <dbReference type="ARBA" id="ARBA00022603"/>
    </source>
</evidence>
<feature type="transmembrane region" description="Helical" evidence="10">
    <location>
        <begin position="12"/>
        <end position="36"/>
    </location>
</feature>
<comment type="subcellular location">
    <subcellularLocation>
        <location evidence="10">Endoplasmic reticulum membrane</location>
        <topology evidence="10">Multi-pass membrane protein</topology>
    </subcellularLocation>
    <subcellularLocation>
        <location evidence="1">Membrane</location>
        <topology evidence="1">Multi-pass membrane protein</topology>
    </subcellularLocation>
</comment>
<dbReference type="InterPro" id="IPR025770">
    <property type="entry name" value="PPMT_MeTrfase"/>
</dbReference>
<comment type="catalytic activity">
    <reaction evidence="10">
        <text>[protein]-C-terminal S-[(2E,6E)-farnesyl]-L-cysteine + S-adenosyl-L-methionine = [protein]-C-terminal S-[(2E,6E)-farnesyl]-L-cysteine methyl ester + S-adenosyl-L-homocysteine</text>
        <dbReference type="Rhea" id="RHEA:21672"/>
        <dbReference type="Rhea" id="RHEA-COMP:12125"/>
        <dbReference type="Rhea" id="RHEA-COMP:12126"/>
        <dbReference type="ChEBI" id="CHEBI:57856"/>
        <dbReference type="ChEBI" id="CHEBI:59789"/>
        <dbReference type="ChEBI" id="CHEBI:90510"/>
        <dbReference type="ChEBI" id="CHEBI:90511"/>
        <dbReference type="EC" id="2.1.1.100"/>
    </reaction>
</comment>
<dbReference type="AlphaFoldDB" id="A0A4P9ZIT5"/>
<evidence type="ECO:0000256" key="2">
    <source>
        <dbReference type="ARBA" id="ARBA00009140"/>
    </source>
</evidence>
<gene>
    <name evidence="11" type="ORF">METBISCDRAFT_11124</name>
</gene>
<dbReference type="PANTHER" id="PTHR12714">
    <property type="entry name" value="PROTEIN-S ISOPRENYLCYSTEINE O-METHYLTRANSFERASE"/>
    <property type="match status" value="1"/>
</dbReference>
<dbReference type="GO" id="GO:0004671">
    <property type="term" value="F:protein C-terminal S-isoprenylcysteine carboxyl O-methyltransferase activity"/>
    <property type="evidence" value="ECO:0007669"/>
    <property type="project" value="UniProtKB-EC"/>
</dbReference>
<evidence type="ECO:0000256" key="10">
    <source>
        <dbReference type="RuleBase" id="RU362022"/>
    </source>
</evidence>
<dbReference type="InterPro" id="IPR007269">
    <property type="entry name" value="ICMT_MeTrfase"/>
</dbReference>
<dbReference type="Gene3D" id="1.20.120.1630">
    <property type="match status" value="1"/>
</dbReference>
<feature type="transmembrane region" description="Helical" evidence="10">
    <location>
        <begin position="171"/>
        <end position="193"/>
    </location>
</feature>
<protein>
    <recommendedName>
        <fullName evidence="3 10">Protein-S-isoprenylcysteine O-methyltransferase</fullName>
        <ecNumber evidence="3 10">2.1.1.100</ecNumber>
    </recommendedName>
</protein>
<evidence type="ECO:0000313" key="11">
    <source>
        <dbReference type="EMBL" id="RKP33097.1"/>
    </source>
</evidence>
<evidence type="ECO:0000256" key="6">
    <source>
        <dbReference type="ARBA" id="ARBA00022691"/>
    </source>
</evidence>
<reference evidence="12" key="1">
    <citation type="journal article" date="2018" name="Nat. Microbiol.">
        <title>Leveraging single-cell genomics to expand the fungal tree of life.</title>
        <authorList>
            <person name="Ahrendt S.R."/>
            <person name="Quandt C.A."/>
            <person name="Ciobanu D."/>
            <person name="Clum A."/>
            <person name="Salamov A."/>
            <person name="Andreopoulos B."/>
            <person name="Cheng J.F."/>
            <person name="Woyke T."/>
            <person name="Pelin A."/>
            <person name="Henrissat B."/>
            <person name="Reynolds N.K."/>
            <person name="Benny G.L."/>
            <person name="Smith M.E."/>
            <person name="James T.Y."/>
            <person name="Grigoriev I.V."/>
        </authorList>
    </citation>
    <scope>NUCLEOTIDE SEQUENCE [LARGE SCALE GENOMIC DNA]</scope>
    <source>
        <strain evidence="12">Baker2002</strain>
    </source>
</reference>